<dbReference type="PANTHER" id="PTHR35303">
    <property type="entry name" value="OS02G0197800 PROTEIN"/>
    <property type="match status" value="1"/>
</dbReference>
<reference evidence="4" key="1">
    <citation type="submission" date="2016-09" db="EMBL/GenBank/DDBJ databases">
        <title>The Complete Genome of Burkholderia sprentiae wsm5005.</title>
        <authorList>
            <person name="De Meyer S."/>
            <person name="Wang P."/>
            <person name="Terpolilli J."/>
        </authorList>
    </citation>
    <scope>NUCLEOTIDE SEQUENCE [LARGE SCALE GENOMIC DNA]</scope>
    <source>
        <strain evidence="4">WSM5005</strain>
        <plasmid evidence="4">pl1WSM5005</plasmid>
    </source>
</reference>
<dbReference type="OrthoDB" id="9794178at2"/>
<dbReference type="AlphaFoldDB" id="A0A1I9YU44"/>
<evidence type="ECO:0000256" key="1">
    <source>
        <dbReference type="ARBA" id="ARBA00022723"/>
    </source>
</evidence>
<keyword evidence="2" id="KW-0408">Iron</keyword>
<evidence type="ECO:0000313" key="4">
    <source>
        <dbReference type="EMBL" id="APA89732.1"/>
    </source>
</evidence>
<keyword evidence="1" id="KW-0479">Metal-binding</keyword>
<feature type="domain" description="Gamma-butyrobetaine hydroxylase-like N-terminal" evidence="3">
    <location>
        <begin position="9"/>
        <end position="88"/>
    </location>
</feature>
<gene>
    <name evidence="4" type="ORF">BJG93_30140</name>
</gene>
<evidence type="ECO:0000256" key="2">
    <source>
        <dbReference type="ARBA" id="ARBA00023004"/>
    </source>
</evidence>
<dbReference type="Gene3D" id="3.30.2020.30">
    <property type="match status" value="1"/>
</dbReference>
<name>A0A1I9YU44_9BURK</name>
<proteinExistence type="predicted"/>
<protein>
    <submittedName>
        <fullName evidence="4">DUF971 domain-containing protein</fullName>
    </submittedName>
</protein>
<dbReference type="Pfam" id="PF06155">
    <property type="entry name" value="GBBH-like_N"/>
    <property type="match status" value="1"/>
</dbReference>
<dbReference type="Proteomes" id="UP000179860">
    <property type="component" value="Plasmid pl1WSM5005"/>
</dbReference>
<organism evidence="4 5">
    <name type="scientific">Paraburkholderia sprentiae WSM5005</name>
    <dbReference type="NCBI Taxonomy" id="754502"/>
    <lineage>
        <taxon>Bacteria</taxon>
        <taxon>Pseudomonadati</taxon>
        <taxon>Pseudomonadota</taxon>
        <taxon>Betaproteobacteria</taxon>
        <taxon>Burkholderiales</taxon>
        <taxon>Burkholderiaceae</taxon>
        <taxon>Paraburkholderia</taxon>
    </lineage>
</organism>
<keyword evidence="4" id="KW-0614">Plasmid</keyword>
<dbReference type="InterPro" id="IPR010376">
    <property type="entry name" value="GBBH-like_N"/>
</dbReference>
<reference evidence="4" key="2">
    <citation type="submission" date="2021-06" db="EMBL/GenBank/DDBJ databases">
        <authorList>
            <person name="Rogers T.H."/>
            <person name="Ramsay J.P."/>
            <person name="Wang P."/>
            <person name="Terpolilli J."/>
        </authorList>
    </citation>
    <scope>NUCLEOTIDE SEQUENCE [LARGE SCALE GENOMIC DNA]</scope>
    <source>
        <strain evidence="4">WSM5005</strain>
        <plasmid evidence="4">pl1WSM5005</plasmid>
    </source>
</reference>
<evidence type="ECO:0000259" key="3">
    <source>
        <dbReference type="Pfam" id="PF06155"/>
    </source>
</evidence>
<evidence type="ECO:0000313" key="5">
    <source>
        <dbReference type="Proteomes" id="UP000179860"/>
    </source>
</evidence>
<dbReference type="RefSeq" id="WP_027194923.1">
    <property type="nucleotide sequence ID" value="NZ_CP017563.2"/>
</dbReference>
<dbReference type="PANTHER" id="PTHR35303:SF8">
    <property type="entry name" value="GAMMA-BUTYROBETAINE HYDROXYLASE-LIKE N-TERMINAL DOMAIN-CONTAINING PROTEIN"/>
    <property type="match status" value="1"/>
</dbReference>
<geneLocation type="plasmid" evidence="4 5">
    <name>pl1WSM5005</name>
</geneLocation>
<dbReference type="KEGG" id="pspw:BJG93_30140"/>
<sequence>MNTPDEIHNDVTARALTLHWAAGRTQRIAHSRLREACPCAFCKRIRLAGGVPTAAPGLTLTRIEPMGYGVQLAFSDGHERGIYPWSWLEALGQD</sequence>
<accession>A0A1I9YU44</accession>
<keyword evidence="5" id="KW-1185">Reference proteome</keyword>
<dbReference type="GO" id="GO:0046872">
    <property type="term" value="F:metal ion binding"/>
    <property type="evidence" value="ECO:0007669"/>
    <property type="project" value="UniProtKB-KW"/>
</dbReference>
<dbReference type="InterPro" id="IPR038492">
    <property type="entry name" value="GBBH-like_N_sf"/>
</dbReference>
<dbReference type="EMBL" id="CP017563">
    <property type="protein sequence ID" value="APA89732.1"/>
    <property type="molecule type" value="Genomic_DNA"/>
</dbReference>